<evidence type="ECO:0000313" key="2">
    <source>
        <dbReference type="EMBL" id="GBN16465.1"/>
    </source>
</evidence>
<organism evidence="2 3">
    <name type="scientific">Araneus ventricosus</name>
    <name type="common">Orbweaver spider</name>
    <name type="synonym">Epeira ventricosa</name>
    <dbReference type="NCBI Taxonomy" id="182803"/>
    <lineage>
        <taxon>Eukaryota</taxon>
        <taxon>Metazoa</taxon>
        <taxon>Ecdysozoa</taxon>
        <taxon>Arthropoda</taxon>
        <taxon>Chelicerata</taxon>
        <taxon>Arachnida</taxon>
        <taxon>Araneae</taxon>
        <taxon>Araneomorphae</taxon>
        <taxon>Entelegynae</taxon>
        <taxon>Araneoidea</taxon>
        <taxon>Araneidae</taxon>
        <taxon>Araneus</taxon>
    </lineage>
</organism>
<feature type="non-terminal residue" evidence="2">
    <location>
        <position position="1"/>
    </location>
</feature>
<protein>
    <submittedName>
        <fullName evidence="2">Uncharacterized protein</fullName>
    </submittedName>
</protein>
<evidence type="ECO:0000313" key="3">
    <source>
        <dbReference type="Proteomes" id="UP000499080"/>
    </source>
</evidence>
<proteinExistence type="predicted"/>
<evidence type="ECO:0000256" key="1">
    <source>
        <dbReference type="SAM" id="MobiDB-lite"/>
    </source>
</evidence>
<sequence length="229" mass="24882">FISGNTLNQFKYVPDIYTSTETTSSAKYEGTTVMEISTRIPNSVETVKETSTEDTFTTYRDDTSSKLNSFSTSRTMSTKRADKTSGTSSPFHPLTARTERDVFSSSFSASYEETTTTEDLSTNQTTVSDENDITATLSPLTSTDSTQTSKSHKISTSESNITEKFTVIPTTVSMPSESLPNSSNQDFISTHSTEFGTASDSFSTETDLTYSPTVASTISPATELIISTE</sequence>
<reference evidence="2 3" key="1">
    <citation type="journal article" date="2019" name="Sci. Rep.">
        <title>Orb-weaving spider Araneus ventricosus genome elucidates the spidroin gene catalogue.</title>
        <authorList>
            <person name="Kono N."/>
            <person name="Nakamura H."/>
            <person name="Ohtoshi R."/>
            <person name="Moran D.A.P."/>
            <person name="Shinohara A."/>
            <person name="Yoshida Y."/>
            <person name="Fujiwara M."/>
            <person name="Mori M."/>
            <person name="Tomita M."/>
            <person name="Arakawa K."/>
        </authorList>
    </citation>
    <scope>NUCLEOTIDE SEQUENCE [LARGE SCALE GENOMIC DNA]</scope>
</reference>
<name>A0A4Y2LNS4_ARAVE</name>
<feature type="compositionally biased region" description="Polar residues" evidence="1">
    <location>
        <begin position="65"/>
        <end position="90"/>
    </location>
</feature>
<gene>
    <name evidence="2" type="ORF">AVEN_88185_1</name>
</gene>
<keyword evidence="3" id="KW-1185">Reference proteome</keyword>
<dbReference type="Proteomes" id="UP000499080">
    <property type="component" value="Unassembled WGS sequence"/>
</dbReference>
<feature type="non-terminal residue" evidence="2">
    <location>
        <position position="229"/>
    </location>
</feature>
<comment type="caution">
    <text evidence="2">The sequence shown here is derived from an EMBL/GenBank/DDBJ whole genome shotgun (WGS) entry which is preliminary data.</text>
</comment>
<dbReference type="OrthoDB" id="6419672at2759"/>
<dbReference type="AlphaFoldDB" id="A0A4Y2LNS4"/>
<feature type="compositionally biased region" description="Polar residues" evidence="1">
    <location>
        <begin position="103"/>
        <end position="157"/>
    </location>
</feature>
<dbReference type="EMBL" id="BGPR01200471">
    <property type="protein sequence ID" value="GBN16465.1"/>
    <property type="molecule type" value="Genomic_DNA"/>
</dbReference>
<feature type="region of interest" description="Disordered" evidence="1">
    <location>
        <begin position="62"/>
        <end position="157"/>
    </location>
</feature>
<accession>A0A4Y2LNS4</accession>